<feature type="domain" description="PID" evidence="3">
    <location>
        <begin position="155"/>
        <end position="216"/>
    </location>
</feature>
<dbReference type="GO" id="GO:0007254">
    <property type="term" value="P:JNK cascade"/>
    <property type="evidence" value="ECO:0007669"/>
    <property type="project" value="TreeGrafter"/>
</dbReference>
<dbReference type="PANTHER" id="PTHR47437:SF4">
    <property type="entry name" value="JNK-INTERACTING PROTEIN 1-LIKE PROTEIN"/>
    <property type="match status" value="1"/>
</dbReference>
<evidence type="ECO:0000256" key="1">
    <source>
        <dbReference type="ARBA" id="ARBA00004496"/>
    </source>
</evidence>
<dbReference type="GO" id="GO:0008432">
    <property type="term" value="F:JUN kinase binding"/>
    <property type="evidence" value="ECO:0007669"/>
    <property type="project" value="TreeGrafter"/>
</dbReference>
<dbReference type="Gene3D" id="2.30.29.30">
    <property type="entry name" value="Pleckstrin-homology domain (PH domain)/Phosphotyrosine-binding domain (PTB)"/>
    <property type="match status" value="1"/>
</dbReference>
<dbReference type="InterPro" id="IPR006020">
    <property type="entry name" value="PTB/PI_dom"/>
</dbReference>
<dbReference type="GO" id="GO:0046328">
    <property type="term" value="P:regulation of JNK cascade"/>
    <property type="evidence" value="ECO:0007669"/>
    <property type="project" value="InterPro"/>
</dbReference>
<dbReference type="AlphaFoldDB" id="A0A183IVU4"/>
<dbReference type="PANTHER" id="PTHR47437">
    <property type="entry name" value="JNK-INTERACTING PROTEIN 1-LIKE PROTEIN"/>
    <property type="match status" value="1"/>
</dbReference>
<reference evidence="4" key="1">
    <citation type="submission" date="2016-06" db="UniProtKB">
        <authorList>
            <consortium name="WormBaseParasite"/>
        </authorList>
    </citation>
    <scope>IDENTIFICATION</scope>
</reference>
<accession>A0A183IVU4</accession>
<comment type="subcellular location">
    <subcellularLocation>
        <location evidence="1">Cytoplasm</location>
    </subcellularLocation>
</comment>
<dbReference type="Gene3D" id="2.30.30.40">
    <property type="entry name" value="SH3 Domains"/>
    <property type="match status" value="1"/>
</dbReference>
<dbReference type="SUPFAM" id="SSF50044">
    <property type="entry name" value="SH3-domain"/>
    <property type="match status" value="1"/>
</dbReference>
<organism evidence="4">
    <name type="scientific">Soboliphyme baturini</name>
    <dbReference type="NCBI Taxonomy" id="241478"/>
    <lineage>
        <taxon>Eukaryota</taxon>
        <taxon>Metazoa</taxon>
        <taxon>Ecdysozoa</taxon>
        <taxon>Nematoda</taxon>
        <taxon>Enoplea</taxon>
        <taxon>Dorylaimia</taxon>
        <taxon>Dioctophymatida</taxon>
        <taxon>Dioctophymatoidea</taxon>
        <taxon>Soboliphymatidae</taxon>
        <taxon>Soboliphyme</taxon>
    </lineage>
</organism>
<dbReference type="GO" id="GO:0005737">
    <property type="term" value="C:cytoplasm"/>
    <property type="evidence" value="ECO:0007669"/>
    <property type="project" value="UniProtKB-SubCell"/>
</dbReference>
<dbReference type="SUPFAM" id="SSF50729">
    <property type="entry name" value="PH domain-like"/>
    <property type="match status" value="1"/>
</dbReference>
<dbReference type="WBParaSite" id="SBAD_0000803201-mRNA-1">
    <property type="protein sequence ID" value="SBAD_0000803201-mRNA-1"/>
    <property type="gene ID" value="SBAD_0000803201"/>
</dbReference>
<evidence type="ECO:0000313" key="4">
    <source>
        <dbReference type="WBParaSite" id="SBAD_0000803201-mRNA-1"/>
    </source>
</evidence>
<dbReference type="InterPro" id="IPR047178">
    <property type="entry name" value="JIP1_scaffold"/>
</dbReference>
<protein>
    <submittedName>
        <fullName evidence="4">PID domain-containing protein</fullName>
    </submittedName>
</protein>
<name>A0A183IVU4_9BILA</name>
<sequence>LQGVRQEEPELLRHRQCGWLRSERCSGFYTAVTTTDRYWRLNRPLTCLATSDEQSGDTSSGFESGTASFVLQTTHRVIYRFVPRHPDELALEIVTPPSRHSLPSLQTTRFCLGMNLRSNEAGIFPAAHVFEIDLSESFDIPRDLGTLMMNEKATFGLTYLGSLEVTHHKGNDVLVQAINKVLDMYQNKEDTLVPMKVLLDISYRGIHLIDKSSKNVNIFISQLFCTTARSTPRVYPP</sequence>
<keyword evidence="2" id="KW-0963">Cytoplasm</keyword>
<evidence type="ECO:0000256" key="2">
    <source>
        <dbReference type="ARBA" id="ARBA00022490"/>
    </source>
</evidence>
<proteinExistence type="predicted"/>
<dbReference type="GO" id="GO:0005078">
    <property type="term" value="F:MAP-kinase scaffold activity"/>
    <property type="evidence" value="ECO:0007669"/>
    <property type="project" value="TreeGrafter"/>
</dbReference>
<dbReference type="PROSITE" id="PS01179">
    <property type="entry name" value="PID"/>
    <property type="match status" value="1"/>
</dbReference>
<dbReference type="InterPro" id="IPR011993">
    <property type="entry name" value="PH-like_dom_sf"/>
</dbReference>
<dbReference type="InterPro" id="IPR036028">
    <property type="entry name" value="SH3-like_dom_sf"/>
</dbReference>
<evidence type="ECO:0000259" key="3">
    <source>
        <dbReference type="PROSITE" id="PS01179"/>
    </source>
</evidence>